<evidence type="ECO:0000313" key="2">
    <source>
        <dbReference type="EMBL" id="PPL14484.1"/>
    </source>
</evidence>
<sequence>MTRPRSELVSPADTPYYHCICRCVRRAYLCGEDRLTGQDFNHRKRWVLARLQQLQKVFTIDLCAYAVMANHYHLVVHVDTDAAEALTESEVVVRWNHLFQLPVLVARYMAGTADTKAEQLAAQGIIAGWRRRLSDLSWYMRCLNEHIARKANEEDNCKGRFWEGRFRSQAILDDVGLLACMTYVDLNPLRAGLVNKPEDSVDVSLHQRIRHHARSNEHTPGGQTQGLVLLPFIEYFHQDNEKGIPFSFADYLQLVDWAGRARREDKAGVIAEDTPPILARLGLDGVGFLAVLEPYHLSRGTVIGRGLSRVRYAKAHHRRCVQGPSFST</sequence>
<dbReference type="GO" id="GO:0006313">
    <property type="term" value="P:DNA transposition"/>
    <property type="evidence" value="ECO:0007669"/>
    <property type="project" value="InterPro"/>
</dbReference>
<name>A0A2P5TIE3_9GAMM</name>
<dbReference type="SUPFAM" id="SSF143422">
    <property type="entry name" value="Transposase IS200-like"/>
    <property type="match status" value="1"/>
</dbReference>
<feature type="domain" description="Transposase IS200-like" evidence="1">
    <location>
        <begin position="12"/>
        <end position="187"/>
    </location>
</feature>
<dbReference type="InterPro" id="IPR002686">
    <property type="entry name" value="Transposase_17"/>
</dbReference>
<dbReference type="RefSeq" id="WP_104488315.1">
    <property type="nucleotide sequence ID" value="NZ_BMYB01000004.1"/>
</dbReference>
<dbReference type="AlphaFoldDB" id="A0A2P5TIE3"/>
<comment type="caution">
    <text evidence="2">The sequence shown here is derived from an EMBL/GenBank/DDBJ whole genome shotgun (WGS) entry which is preliminary data.</text>
</comment>
<dbReference type="SMART" id="SM01321">
    <property type="entry name" value="Y1_Tnp"/>
    <property type="match status" value="1"/>
</dbReference>
<dbReference type="Proteomes" id="UP000242231">
    <property type="component" value="Unassembled WGS sequence"/>
</dbReference>
<dbReference type="GO" id="GO:0004803">
    <property type="term" value="F:transposase activity"/>
    <property type="evidence" value="ECO:0007669"/>
    <property type="project" value="InterPro"/>
</dbReference>
<dbReference type="Gene3D" id="3.30.70.1290">
    <property type="entry name" value="Transposase IS200-like"/>
    <property type="match status" value="1"/>
</dbReference>
<dbReference type="EMBL" id="MPZM01000061">
    <property type="protein sequence ID" value="PPL14484.1"/>
    <property type="molecule type" value="Genomic_DNA"/>
</dbReference>
<protein>
    <submittedName>
        <fullName evidence="2">Transposase</fullName>
    </submittedName>
</protein>
<keyword evidence="3" id="KW-1185">Reference proteome</keyword>
<accession>A0A2P5TIE3</accession>
<proteinExistence type="predicted"/>
<dbReference type="InterPro" id="IPR036515">
    <property type="entry name" value="Transposase_17_sf"/>
</dbReference>
<dbReference type="PANTHER" id="PTHR34322">
    <property type="entry name" value="TRANSPOSASE, Y1_TNP DOMAIN-CONTAINING"/>
    <property type="match status" value="1"/>
</dbReference>
<evidence type="ECO:0000313" key="3">
    <source>
        <dbReference type="Proteomes" id="UP000242231"/>
    </source>
</evidence>
<reference evidence="3" key="1">
    <citation type="submission" date="2016-11" db="EMBL/GenBank/DDBJ databases">
        <authorList>
            <person name="Sisinthy S."/>
            <person name="Ara S."/>
            <person name="Gundlapally S.R."/>
        </authorList>
    </citation>
    <scope>NUCLEOTIDE SEQUENCE [LARGE SCALE GENOMIC DNA]</scope>
    <source>
        <strain evidence="3">V1-41</strain>
    </source>
</reference>
<dbReference type="PANTHER" id="PTHR34322:SF2">
    <property type="entry name" value="TRANSPOSASE IS200-LIKE DOMAIN-CONTAINING PROTEIN"/>
    <property type="match status" value="1"/>
</dbReference>
<dbReference type="OrthoDB" id="9814067at2"/>
<gene>
    <name evidence="2" type="ORF">UN63_15605</name>
</gene>
<dbReference type="GO" id="GO:0003677">
    <property type="term" value="F:DNA binding"/>
    <property type="evidence" value="ECO:0007669"/>
    <property type="project" value="InterPro"/>
</dbReference>
<organism evidence="2 3">
    <name type="scientific">Oceanisphaera arctica</name>
    <dbReference type="NCBI Taxonomy" id="641510"/>
    <lineage>
        <taxon>Bacteria</taxon>
        <taxon>Pseudomonadati</taxon>
        <taxon>Pseudomonadota</taxon>
        <taxon>Gammaproteobacteria</taxon>
        <taxon>Aeromonadales</taxon>
        <taxon>Aeromonadaceae</taxon>
        <taxon>Oceanisphaera</taxon>
    </lineage>
</organism>
<evidence type="ECO:0000259" key="1">
    <source>
        <dbReference type="SMART" id="SM01321"/>
    </source>
</evidence>